<proteinExistence type="predicted"/>
<dbReference type="RefSeq" id="WP_093024907.1">
    <property type="nucleotide sequence ID" value="NZ_FPBK01000006.1"/>
</dbReference>
<keyword evidence="2" id="KW-1185">Reference proteome</keyword>
<evidence type="ECO:0000313" key="1">
    <source>
        <dbReference type="EMBL" id="SFU52356.1"/>
    </source>
</evidence>
<accession>A0A1I7GVQ8</accession>
<reference evidence="1 2" key="1">
    <citation type="submission" date="2016-10" db="EMBL/GenBank/DDBJ databases">
        <authorList>
            <person name="de Groot N.N."/>
        </authorList>
    </citation>
    <scope>NUCLEOTIDE SEQUENCE [LARGE SCALE GENOMIC DNA]</scope>
    <source>
        <strain evidence="1 2">CGMCC 1.12333</strain>
    </source>
</reference>
<evidence type="ECO:0000313" key="2">
    <source>
        <dbReference type="Proteomes" id="UP000199138"/>
    </source>
</evidence>
<dbReference type="OrthoDB" id="1440848at2"/>
<sequence length="103" mass="11918">MLGISDAKLLAKFESDLDPTFYKRYNEQQALKDFEVGKRIIIIGGDFVSEAELTKRRALVEKYDVEFVGLLGCETSQVEIRISCRYNAVMYQLLGIEEKEMLW</sequence>
<dbReference type="STRING" id="1224947.SAMN05216480_10610"/>
<protein>
    <submittedName>
        <fullName evidence="1">Uncharacterized protein</fullName>
    </submittedName>
</protein>
<dbReference type="AlphaFoldDB" id="A0A1I7GVQ8"/>
<gene>
    <name evidence="1" type="ORF">SAMN05216480_10610</name>
</gene>
<dbReference type="Proteomes" id="UP000199138">
    <property type="component" value="Unassembled WGS sequence"/>
</dbReference>
<dbReference type="EMBL" id="FPBK01000006">
    <property type="protein sequence ID" value="SFU52356.1"/>
    <property type="molecule type" value="Genomic_DNA"/>
</dbReference>
<organism evidence="1 2">
    <name type="scientific">Pustulibacterium marinum</name>
    <dbReference type="NCBI Taxonomy" id="1224947"/>
    <lineage>
        <taxon>Bacteria</taxon>
        <taxon>Pseudomonadati</taxon>
        <taxon>Bacteroidota</taxon>
        <taxon>Flavobacteriia</taxon>
        <taxon>Flavobacteriales</taxon>
        <taxon>Flavobacteriaceae</taxon>
        <taxon>Pustulibacterium</taxon>
    </lineage>
</organism>
<name>A0A1I7GVQ8_9FLAO</name>